<gene>
    <name evidence="1" type="ORF">DKG77_01855</name>
</gene>
<dbReference type="OrthoDB" id="665151at2"/>
<dbReference type="Proteomes" id="UP000245762">
    <property type="component" value="Unassembled WGS sequence"/>
</dbReference>
<sequence>MLGFLKKKKQIKKEDYIFLSSLVENLLDRYPYLENQANKDFILDKKPNPTSEEEGVYMLTLNAKIENLFYNKNLPRFFIIRNMLIWNKRTKEYESVELDIVNGMISGFKVASNYSDLDLSKIDISQLNEKHFNNSDFDSLVKIIGEVSEDIDKVLDIEQTFEIEIDKKKFYVIKDMEDGNYISIDTNGSIYGMFHDPFKIEKIFENKEAFFKALESGIFDFDSYLDGKI</sequence>
<name>A0A316KZG6_9FLAO</name>
<dbReference type="RefSeq" id="WP_109659638.1">
    <property type="nucleotide sequence ID" value="NZ_QGEG01000001.1"/>
</dbReference>
<accession>A0A316KZG6</accession>
<keyword evidence="2" id="KW-1185">Reference proteome</keyword>
<reference evidence="1 2" key="1">
    <citation type="submission" date="2018-05" db="EMBL/GenBank/DDBJ databases">
        <title>Complete genome sequence of Flagellimonas aquimarina ECD12 isolated from seaweed Ecklonia cava.</title>
        <authorList>
            <person name="Choi S."/>
            <person name="Seong C."/>
        </authorList>
    </citation>
    <scope>NUCLEOTIDE SEQUENCE [LARGE SCALE GENOMIC DNA]</scope>
    <source>
        <strain evidence="1 2">ECD12</strain>
    </source>
</reference>
<dbReference type="EMBL" id="QGEG01000001">
    <property type="protein sequence ID" value="PWL39602.1"/>
    <property type="molecule type" value="Genomic_DNA"/>
</dbReference>
<evidence type="ECO:0000313" key="2">
    <source>
        <dbReference type="Proteomes" id="UP000245762"/>
    </source>
</evidence>
<comment type="caution">
    <text evidence="1">The sequence shown here is derived from an EMBL/GenBank/DDBJ whole genome shotgun (WGS) entry which is preliminary data.</text>
</comment>
<dbReference type="AlphaFoldDB" id="A0A316KZG6"/>
<proteinExistence type="predicted"/>
<protein>
    <submittedName>
        <fullName evidence="1">Uncharacterized protein</fullName>
    </submittedName>
</protein>
<evidence type="ECO:0000313" key="1">
    <source>
        <dbReference type="EMBL" id="PWL39602.1"/>
    </source>
</evidence>
<organism evidence="1 2">
    <name type="scientific">Flagellimonas aquimarina</name>
    <dbReference type="NCBI Taxonomy" id="2201895"/>
    <lineage>
        <taxon>Bacteria</taxon>
        <taxon>Pseudomonadati</taxon>
        <taxon>Bacteroidota</taxon>
        <taxon>Flavobacteriia</taxon>
        <taxon>Flavobacteriales</taxon>
        <taxon>Flavobacteriaceae</taxon>
        <taxon>Flagellimonas</taxon>
    </lineage>
</organism>